<evidence type="ECO:0000259" key="3">
    <source>
        <dbReference type="Pfam" id="PF02582"/>
    </source>
</evidence>
<comment type="caution">
    <text evidence="4">The sequence shown here is derived from an EMBL/GenBank/DDBJ whole genome shotgun (WGS) entry which is preliminary data.</text>
</comment>
<dbReference type="GO" id="GO:0005739">
    <property type="term" value="C:mitochondrion"/>
    <property type="evidence" value="ECO:0007669"/>
    <property type="project" value="UniProtKB-ARBA"/>
</dbReference>
<dbReference type="AlphaFoldDB" id="A0A430QGV5"/>
<name>A0A430QGV5_SCHBO</name>
<organism evidence="4 5">
    <name type="scientific">Schistosoma bovis</name>
    <name type="common">Blood fluke</name>
    <dbReference type="NCBI Taxonomy" id="6184"/>
    <lineage>
        <taxon>Eukaryota</taxon>
        <taxon>Metazoa</taxon>
        <taxon>Spiralia</taxon>
        <taxon>Lophotrochozoa</taxon>
        <taxon>Platyhelminthes</taxon>
        <taxon>Trematoda</taxon>
        <taxon>Digenea</taxon>
        <taxon>Strigeidida</taxon>
        <taxon>Schistosomatoidea</taxon>
        <taxon>Schistosomatidae</taxon>
        <taxon>Schistosoma</taxon>
    </lineage>
</organism>
<reference evidence="4 5" key="1">
    <citation type="journal article" date="2019" name="PLoS Pathog.">
        <title>Genome sequence of the bovine parasite Schistosoma bovis Tanzania.</title>
        <authorList>
            <person name="Oey H."/>
            <person name="Zakrzewski M."/>
            <person name="Gobert G."/>
            <person name="Gravermann K."/>
            <person name="Stoye J."/>
            <person name="Jones M."/>
            <person name="Mcmanus D."/>
            <person name="Krause L."/>
        </authorList>
    </citation>
    <scope>NUCLEOTIDE SEQUENCE [LARGE SCALE GENOMIC DNA]</scope>
    <source>
        <strain evidence="4 5">TAN1997</strain>
    </source>
</reference>
<keyword evidence="2" id="KW-1133">Transmembrane helix</keyword>
<sequence>MIKWNKLMFTYKVSNLMKTFVTNNSSIIIPVGFVRYYSISFSIRMNSTTIQTYNSSRLIHRNLSFTTNLYQPLSQSSSTSVKPKDHQTNLSLGIFHPKKKRVDKEIVDLKQSGFYDISGYGFAQYTNLKMLHSYLSKFDHLYKFPTLPSELSSEVLLVSQLSKIDTENINPWDAFIFNNGVAVFWNMPEENHQLLLKEFRQFSEGILEENLIEREDLRYCLTNDHTRVVGEDIYLHIPSFEDVSRHTEQQSHKKMKTGRGARFRQSAVLRKTGELYTINTSLIETPDFYWERPNVEKLFEKLKCVLSVSSRVKVLNSRLDMCNELTSILTNHLSSIHSVRLEWMVIILIFVEVIFEAVNYYDKTGKH</sequence>
<dbReference type="InterPro" id="IPR051624">
    <property type="entry name" value="RMD1/Sad1-interacting"/>
</dbReference>
<dbReference type="InterPro" id="IPR003734">
    <property type="entry name" value="DUF155"/>
</dbReference>
<evidence type="ECO:0000313" key="4">
    <source>
        <dbReference type="EMBL" id="RTG86930.1"/>
    </source>
</evidence>
<dbReference type="Proteomes" id="UP000290809">
    <property type="component" value="Unassembled WGS sequence"/>
</dbReference>
<protein>
    <recommendedName>
        <fullName evidence="3">DUF155 domain-containing protein</fullName>
    </recommendedName>
</protein>
<feature type="domain" description="DUF155" evidence="3">
    <location>
        <begin position="175"/>
        <end position="237"/>
    </location>
</feature>
<feature type="transmembrane region" description="Helical" evidence="2">
    <location>
        <begin position="20"/>
        <end position="38"/>
    </location>
</feature>
<gene>
    <name evidence="4" type="ORF">DC041_0012292</name>
</gene>
<evidence type="ECO:0000256" key="1">
    <source>
        <dbReference type="ARBA" id="ARBA00008306"/>
    </source>
</evidence>
<comment type="similarity">
    <text evidence="1">Belongs to the RMD1/sif2 family.</text>
</comment>
<evidence type="ECO:0000313" key="5">
    <source>
        <dbReference type="Proteomes" id="UP000290809"/>
    </source>
</evidence>
<keyword evidence="2" id="KW-0812">Transmembrane</keyword>
<dbReference type="PANTHER" id="PTHR16255:SF1">
    <property type="entry name" value="REQUIRED FOR MEIOTIC NUCLEAR DIVISION PROTEIN 1 HOMOLOG"/>
    <property type="match status" value="1"/>
</dbReference>
<accession>A0A430QGV5</accession>
<keyword evidence="5" id="KW-1185">Reference proteome</keyword>
<dbReference type="Pfam" id="PF02582">
    <property type="entry name" value="DUF155"/>
    <property type="match status" value="2"/>
</dbReference>
<keyword evidence="2" id="KW-0472">Membrane</keyword>
<proteinExistence type="inferred from homology"/>
<evidence type="ECO:0000256" key="2">
    <source>
        <dbReference type="SAM" id="Phobius"/>
    </source>
</evidence>
<feature type="domain" description="DUF155" evidence="3">
    <location>
        <begin position="252"/>
        <end position="316"/>
    </location>
</feature>
<dbReference type="PANTHER" id="PTHR16255">
    <property type="entry name" value="REQUIRED FOR MEIOTIC NUCLEAR DIVISION PROTEIN 1 HOMOLOG"/>
    <property type="match status" value="1"/>
</dbReference>
<dbReference type="STRING" id="6184.A0A430QGV5"/>
<dbReference type="EMBL" id="QMKO01001741">
    <property type="protein sequence ID" value="RTG86930.1"/>
    <property type="molecule type" value="Genomic_DNA"/>
</dbReference>